<feature type="compositionally biased region" description="Gly residues" evidence="13">
    <location>
        <begin position="827"/>
        <end position="836"/>
    </location>
</feature>
<dbReference type="PANTHER" id="PTHR21404">
    <property type="entry name" value="HEN1"/>
    <property type="match status" value="1"/>
</dbReference>
<proteinExistence type="inferred from homology"/>
<feature type="compositionally biased region" description="Polar residues" evidence="13">
    <location>
        <begin position="699"/>
        <end position="711"/>
    </location>
</feature>
<feature type="region of interest" description="Disordered" evidence="13">
    <location>
        <begin position="813"/>
        <end position="836"/>
    </location>
</feature>
<dbReference type="GO" id="GO:0005634">
    <property type="term" value="C:nucleus"/>
    <property type="evidence" value="ECO:0007669"/>
    <property type="project" value="TreeGrafter"/>
</dbReference>
<keyword evidence="10" id="KW-0943">RNA-mediated gene silencing</keyword>
<feature type="region of interest" description="Disordered" evidence="13">
    <location>
        <begin position="736"/>
        <end position="755"/>
    </location>
</feature>
<comment type="catalytic activity">
    <reaction evidence="12">
        <text>small RNA 3'-end nucleotide + S-adenosyl-L-methionine = small RNA 3'-end 2'-O-methylnucleotide + S-adenosyl-L-homocysteine + H(+)</text>
        <dbReference type="Rhea" id="RHEA:37887"/>
        <dbReference type="Rhea" id="RHEA-COMP:10415"/>
        <dbReference type="Rhea" id="RHEA-COMP:10416"/>
        <dbReference type="ChEBI" id="CHEBI:15378"/>
        <dbReference type="ChEBI" id="CHEBI:57856"/>
        <dbReference type="ChEBI" id="CHEBI:59789"/>
        <dbReference type="ChEBI" id="CHEBI:74896"/>
        <dbReference type="ChEBI" id="CHEBI:74898"/>
        <dbReference type="EC" id="2.1.1.386"/>
    </reaction>
</comment>
<dbReference type="GO" id="GO:0090486">
    <property type="term" value="F:small RNA 2'-O-methyltransferase activity"/>
    <property type="evidence" value="ECO:0007669"/>
    <property type="project" value="UniProtKB-EC"/>
</dbReference>
<comment type="similarity">
    <text evidence="2">Belongs to the methyltransferase superfamily. HEN1 family.</text>
</comment>
<evidence type="ECO:0000256" key="5">
    <source>
        <dbReference type="ARBA" id="ARBA00022679"/>
    </source>
</evidence>
<evidence type="ECO:0000313" key="14">
    <source>
        <dbReference type="EMBL" id="JAG26350.1"/>
    </source>
</evidence>
<dbReference type="GO" id="GO:0001510">
    <property type="term" value="P:RNA methylation"/>
    <property type="evidence" value="ECO:0007669"/>
    <property type="project" value="InterPro"/>
</dbReference>
<keyword evidence="5 14" id="KW-0808">Transferase</keyword>
<dbReference type="EC" id="2.1.1.386" evidence="11"/>
<protein>
    <recommendedName>
        <fullName evidence="3">Small RNA 2'-O-methyltransferase</fullName>
        <ecNumber evidence="11">2.1.1.386</ecNumber>
    </recommendedName>
</protein>
<evidence type="ECO:0000256" key="4">
    <source>
        <dbReference type="ARBA" id="ARBA00022603"/>
    </source>
</evidence>
<evidence type="ECO:0000256" key="2">
    <source>
        <dbReference type="ARBA" id="ARBA00009026"/>
    </source>
</evidence>
<dbReference type="GO" id="GO:0034587">
    <property type="term" value="P:piRNA processing"/>
    <property type="evidence" value="ECO:0007669"/>
    <property type="project" value="TreeGrafter"/>
</dbReference>
<dbReference type="GO" id="GO:0030422">
    <property type="term" value="P:siRNA processing"/>
    <property type="evidence" value="ECO:0007669"/>
    <property type="project" value="TreeGrafter"/>
</dbReference>
<dbReference type="InterPro" id="IPR029063">
    <property type="entry name" value="SAM-dependent_MTases_sf"/>
</dbReference>
<feature type="region of interest" description="Disordered" evidence="13">
    <location>
        <begin position="687"/>
        <end position="714"/>
    </location>
</feature>
<comment type="cofactor">
    <cofactor evidence="1">
        <name>Mg(2+)</name>
        <dbReference type="ChEBI" id="CHEBI:18420"/>
    </cofactor>
</comment>
<evidence type="ECO:0000256" key="10">
    <source>
        <dbReference type="ARBA" id="ARBA00023158"/>
    </source>
</evidence>
<keyword evidence="6" id="KW-0949">S-adenosyl-L-methionine</keyword>
<dbReference type="AlphaFoldDB" id="A0A0A9Y9Z0"/>
<keyword evidence="7" id="KW-0479">Metal-binding</keyword>
<dbReference type="InterPro" id="IPR026610">
    <property type="entry name" value="Hen1"/>
</dbReference>
<evidence type="ECO:0000256" key="7">
    <source>
        <dbReference type="ARBA" id="ARBA00022723"/>
    </source>
</evidence>
<reference evidence="14" key="1">
    <citation type="journal article" date="2014" name="PLoS ONE">
        <title>Transcriptome-Based Identification of ABC Transporters in the Western Tarnished Plant Bug Lygus hesperus.</title>
        <authorList>
            <person name="Hull J.J."/>
            <person name="Chaney K."/>
            <person name="Geib S.M."/>
            <person name="Fabrick J.A."/>
            <person name="Brent C.S."/>
            <person name="Walsh D."/>
            <person name="Lavine L.C."/>
        </authorList>
    </citation>
    <scope>NUCLEOTIDE SEQUENCE</scope>
</reference>
<keyword evidence="9" id="KW-0694">RNA-binding</keyword>
<accession>A0A0A9Y9Z0</accession>
<keyword evidence="4 14" id="KW-0489">Methyltransferase</keyword>
<evidence type="ECO:0000256" key="1">
    <source>
        <dbReference type="ARBA" id="ARBA00001946"/>
    </source>
</evidence>
<evidence type="ECO:0000256" key="11">
    <source>
        <dbReference type="ARBA" id="ARBA00035025"/>
    </source>
</evidence>
<evidence type="ECO:0000256" key="8">
    <source>
        <dbReference type="ARBA" id="ARBA00022842"/>
    </source>
</evidence>
<evidence type="ECO:0000256" key="6">
    <source>
        <dbReference type="ARBA" id="ARBA00022691"/>
    </source>
</evidence>
<evidence type="ECO:0000256" key="13">
    <source>
        <dbReference type="SAM" id="MobiDB-lite"/>
    </source>
</evidence>
<evidence type="ECO:0000256" key="9">
    <source>
        <dbReference type="ARBA" id="ARBA00022884"/>
    </source>
</evidence>
<evidence type="ECO:0000256" key="12">
    <source>
        <dbReference type="ARBA" id="ARBA00048418"/>
    </source>
</evidence>
<organism evidence="14">
    <name type="scientific">Lygus hesperus</name>
    <name type="common">Western plant bug</name>
    <dbReference type="NCBI Taxonomy" id="30085"/>
    <lineage>
        <taxon>Eukaryota</taxon>
        <taxon>Metazoa</taxon>
        <taxon>Ecdysozoa</taxon>
        <taxon>Arthropoda</taxon>
        <taxon>Hexapoda</taxon>
        <taxon>Insecta</taxon>
        <taxon>Pterygota</taxon>
        <taxon>Neoptera</taxon>
        <taxon>Paraneoptera</taxon>
        <taxon>Hemiptera</taxon>
        <taxon>Heteroptera</taxon>
        <taxon>Panheteroptera</taxon>
        <taxon>Cimicomorpha</taxon>
        <taxon>Miridae</taxon>
        <taxon>Mirini</taxon>
        <taxon>Lygus</taxon>
    </lineage>
</organism>
<dbReference type="Gene3D" id="3.40.50.150">
    <property type="entry name" value="Vaccinia Virus protein VP39"/>
    <property type="match status" value="1"/>
</dbReference>
<evidence type="ECO:0000256" key="3">
    <source>
        <dbReference type="ARBA" id="ARBA00021330"/>
    </source>
</evidence>
<feature type="compositionally biased region" description="Polar residues" evidence="13">
    <location>
        <begin position="739"/>
        <end position="755"/>
    </location>
</feature>
<keyword evidence="8" id="KW-0460">Magnesium</keyword>
<sequence>MIASVLVLLDYSFSLLRKSVFGRYLLGRCSSSLQSSPYRFELPVLEADAVIEPESGIRFRPPVYIQRYTLIARIFEQKKLLGGCKKIVDFGCAEIALFTYIKQTEGVEEYIAVDIDEELLNRYSCRVLPLTCDYLADRTHPFNVKVLCGSVADPDVRLFGTDIVVAIELIEHLYPEPLEELPYNIFGVIQPEVAVFTTPNSDFNVLFNDLIGFRHDDHKFEWSREQFKDWADNLVVRYPNYEVEVNGIGPGPPGSEHLGCSTQIAIFFRKGPRNKIEDVFYKETYKLIRNVDYPFTDPQVLFEGHVTYYADSFIRLSINSEKYLNDDDQEHRIPFCDIVDHVIAKVPTCSKDQVKPLLKDSWKIVEDETGALTVVVPYDGPEDDWSISSQATSTDRSLVTDLEDYRLNACAADESDWDAEPDNESLTLHLNETEMNEEEGYPASTSQDGIPSGVADLQVPMIASLVPEVCPLKPPEVEGSSGPVINNINRGNPNGVVSLPKCHSLEQINPSRNKSFRFSLNMEKNDPFSCDISSANSETNRDKSVPSFSESFGLRLEDSCSQSKAADSGYPNSFGQDMDMDLTPEQVDEIITETESSFDGDDESISGDEMDGPEQQQLLNREMGNAPPLLRFLDNVENGDVANNNRDGEGNNMEDNNRDIGEVLEFVQDVIQAEGDLQHLNMAEGRAPQYPDESDEEAISNTVDGSSQADSTLPMLDDDTIQRCLADRGIAVVMGDAPSVSSGPSLPITPSNTRNPSVDDLIEDGISLNEFPSWLCNILLDDDDELGGGDTDTLDGLRGDGVTSDEDIVREDLDAESSIDHLIPGDVQGGGEPSTR</sequence>
<dbReference type="GO" id="GO:0005737">
    <property type="term" value="C:cytoplasm"/>
    <property type="evidence" value="ECO:0007669"/>
    <property type="project" value="TreeGrafter"/>
</dbReference>
<name>A0A0A9Y9Z0_LYGHE</name>
<dbReference type="PANTHER" id="PTHR21404:SF3">
    <property type="entry name" value="SMALL RNA 2'-O-METHYLTRANSFERASE"/>
    <property type="match status" value="1"/>
</dbReference>
<gene>
    <name evidence="14" type="primary">Hen1</name>
    <name evidence="14" type="ORF">CM83_50825</name>
</gene>
<dbReference type="EMBL" id="GBHO01017254">
    <property type="protein sequence ID" value="JAG26350.1"/>
    <property type="molecule type" value="Transcribed_RNA"/>
</dbReference>
<reference evidence="14" key="2">
    <citation type="submission" date="2014-07" db="EMBL/GenBank/DDBJ databases">
        <authorList>
            <person name="Hull J."/>
        </authorList>
    </citation>
    <scope>NUCLEOTIDE SEQUENCE</scope>
</reference>
<dbReference type="SUPFAM" id="SSF53335">
    <property type="entry name" value="S-adenosyl-L-methionine-dependent methyltransferases"/>
    <property type="match status" value="1"/>
</dbReference>
<dbReference type="GO" id="GO:0046872">
    <property type="term" value="F:metal ion binding"/>
    <property type="evidence" value="ECO:0007669"/>
    <property type="project" value="UniProtKB-KW"/>
</dbReference>
<dbReference type="GO" id="GO:0003723">
    <property type="term" value="F:RNA binding"/>
    <property type="evidence" value="ECO:0007669"/>
    <property type="project" value="UniProtKB-KW"/>
</dbReference>